<evidence type="ECO:0000313" key="3">
    <source>
        <dbReference type="Proteomes" id="UP000585050"/>
    </source>
</evidence>
<dbReference type="Proteomes" id="UP000585050">
    <property type="component" value="Unassembled WGS sequence"/>
</dbReference>
<dbReference type="AlphaFoldDB" id="A0A7X8SPF4"/>
<comment type="caution">
    <text evidence="2">The sequence shown here is derived from an EMBL/GenBank/DDBJ whole genome shotgun (WGS) entry which is preliminary data.</text>
</comment>
<feature type="signal peptide" evidence="1">
    <location>
        <begin position="1"/>
        <end position="20"/>
    </location>
</feature>
<keyword evidence="3" id="KW-1185">Reference proteome</keyword>
<evidence type="ECO:0000256" key="1">
    <source>
        <dbReference type="SAM" id="SignalP"/>
    </source>
</evidence>
<dbReference type="RefSeq" id="WP_168884686.1">
    <property type="nucleotide sequence ID" value="NZ_JABAIL010000009.1"/>
</dbReference>
<sequence length="235" mass="26891">MKILKYINLALLLIFSFACKDDSLIEDLPEVTGNVYTELSAINNDAVSRSDWREYMISEAFLGVNTITYQTEQNEITDANYTGPFEYELLTKKSTPTLDYATVIPNTYHYISVQLINQLENNKSIIVNGHYTPNSPTKIDFEFSTDDTITFSARHEDGLEVNNEKLLSTGFVFDLRLWFNNVDFASAEQDTIDVELGNGEIVKKPIIYINENRNTALYESVMNEIEFSTFIRPLN</sequence>
<proteinExistence type="predicted"/>
<protein>
    <submittedName>
        <fullName evidence="2">Uncharacterized protein</fullName>
    </submittedName>
</protein>
<keyword evidence="1" id="KW-0732">Signal</keyword>
<evidence type="ECO:0000313" key="2">
    <source>
        <dbReference type="EMBL" id="NLR93973.1"/>
    </source>
</evidence>
<name>A0A7X8SPF4_9BACT</name>
<dbReference type="EMBL" id="JABAIL010000009">
    <property type="protein sequence ID" value="NLR93973.1"/>
    <property type="molecule type" value="Genomic_DNA"/>
</dbReference>
<feature type="chain" id="PRO_5031463929" evidence="1">
    <location>
        <begin position="21"/>
        <end position="235"/>
    </location>
</feature>
<accession>A0A7X8SPF4</accession>
<gene>
    <name evidence="2" type="ORF">HGP29_22420</name>
</gene>
<reference evidence="2 3" key="1">
    <citation type="submission" date="2020-04" db="EMBL/GenBank/DDBJ databases">
        <title>Flammeovirga sp. SR4, a novel species isolated from seawater.</title>
        <authorList>
            <person name="Wang X."/>
        </authorList>
    </citation>
    <scope>NUCLEOTIDE SEQUENCE [LARGE SCALE GENOMIC DNA]</scope>
    <source>
        <strain evidence="2 3">SR4</strain>
    </source>
</reference>
<dbReference type="PROSITE" id="PS51257">
    <property type="entry name" value="PROKAR_LIPOPROTEIN"/>
    <property type="match status" value="1"/>
</dbReference>
<organism evidence="2 3">
    <name type="scientific">Flammeovirga agarivorans</name>
    <dbReference type="NCBI Taxonomy" id="2726742"/>
    <lineage>
        <taxon>Bacteria</taxon>
        <taxon>Pseudomonadati</taxon>
        <taxon>Bacteroidota</taxon>
        <taxon>Cytophagia</taxon>
        <taxon>Cytophagales</taxon>
        <taxon>Flammeovirgaceae</taxon>
        <taxon>Flammeovirga</taxon>
    </lineage>
</organism>